<feature type="compositionally biased region" description="Basic and acidic residues" evidence="1">
    <location>
        <begin position="38"/>
        <end position="52"/>
    </location>
</feature>
<accession>A0A151MBL1</accession>
<name>A0A151MBL1_ALLMI</name>
<evidence type="ECO:0000256" key="1">
    <source>
        <dbReference type="SAM" id="MobiDB-lite"/>
    </source>
</evidence>
<gene>
    <name evidence="2" type="ORF">Y1Q_0000578</name>
</gene>
<dbReference type="EMBL" id="AKHW03006283">
    <property type="protein sequence ID" value="KYO21918.1"/>
    <property type="molecule type" value="Genomic_DNA"/>
</dbReference>
<evidence type="ECO:0000313" key="2">
    <source>
        <dbReference type="EMBL" id="KYO21918.1"/>
    </source>
</evidence>
<protein>
    <submittedName>
        <fullName evidence="2">Uncharacterized protein</fullName>
    </submittedName>
</protein>
<evidence type="ECO:0000313" key="3">
    <source>
        <dbReference type="Proteomes" id="UP000050525"/>
    </source>
</evidence>
<dbReference type="Proteomes" id="UP000050525">
    <property type="component" value="Unassembled WGS sequence"/>
</dbReference>
<keyword evidence="3" id="KW-1185">Reference proteome</keyword>
<dbReference type="AlphaFoldDB" id="A0A151MBL1"/>
<feature type="region of interest" description="Disordered" evidence="1">
    <location>
        <begin position="34"/>
        <end position="54"/>
    </location>
</feature>
<organism evidence="2 3">
    <name type="scientific">Alligator mississippiensis</name>
    <name type="common">American alligator</name>
    <dbReference type="NCBI Taxonomy" id="8496"/>
    <lineage>
        <taxon>Eukaryota</taxon>
        <taxon>Metazoa</taxon>
        <taxon>Chordata</taxon>
        <taxon>Craniata</taxon>
        <taxon>Vertebrata</taxon>
        <taxon>Euteleostomi</taxon>
        <taxon>Archelosauria</taxon>
        <taxon>Archosauria</taxon>
        <taxon>Crocodylia</taxon>
        <taxon>Alligatoridae</taxon>
        <taxon>Alligatorinae</taxon>
        <taxon>Alligator</taxon>
    </lineage>
</organism>
<reference evidence="2 3" key="1">
    <citation type="journal article" date="2012" name="Genome Biol.">
        <title>Sequencing three crocodilian genomes to illuminate the evolution of archosaurs and amniotes.</title>
        <authorList>
            <person name="St John J.A."/>
            <person name="Braun E.L."/>
            <person name="Isberg S.R."/>
            <person name="Miles L.G."/>
            <person name="Chong A.Y."/>
            <person name="Gongora J."/>
            <person name="Dalzell P."/>
            <person name="Moran C."/>
            <person name="Bed'hom B."/>
            <person name="Abzhanov A."/>
            <person name="Burgess S.C."/>
            <person name="Cooksey A.M."/>
            <person name="Castoe T.A."/>
            <person name="Crawford N.G."/>
            <person name="Densmore L.D."/>
            <person name="Drew J.C."/>
            <person name="Edwards S.V."/>
            <person name="Faircloth B.C."/>
            <person name="Fujita M.K."/>
            <person name="Greenwold M.J."/>
            <person name="Hoffmann F.G."/>
            <person name="Howard J.M."/>
            <person name="Iguchi T."/>
            <person name="Janes D.E."/>
            <person name="Khan S.Y."/>
            <person name="Kohno S."/>
            <person name="de Koning A.J."/>
            <person name="Lance S.L."/>
            <person name="McCarthy F.M."/>
            <person name="McCormack J.E."/>
            <person name="Merchant M.E."/>
            <person name="Peterson D.G."/>
            <person name="Pollock D.D."/>
            <person name="Pourmand N."/>
            <person name="Raney B.J."/>
            <person name="Roessler K.A."/>
            <person name="Sanford J.R."/>
            <person name="Sawyer R.H."/>
            <person name="Schmidt C.J."/>
            <person name="Triplett E.W."/>
            <person name="Tuberville T.D."/>
            <person name="Venegas-Anaya M."/>
            <person name="Howard J.T."/>
            <person name="Jarvis E.D."/>
            <person name="Guillette L.J.Jr."/>
            <person name="Glenn T.C."/>
            <person name="Green R.E."/>
            <person name="Ray D.A."/>
        </authorList>
    </citation>
    <scope>NUCLEOTIDE SEQUENCE [LARGE SCALE GENOMIC DNA]</scope>
    <source>
        <strain evidence="2">KSC_2009_1</strain>
    </source>
</reference>
<sequence length="74" mass="7947">MDPHHHEPCWLIVLGRSGPGDCQDQSSDIRGCTSVLPRSEEEATARSGDQHRSGGIVGAQLQCEMHGCKPIAPL</sequence>
<comment type="caution">
    <text evidence="2">The sequence shown here is derived from an EMBL/GenBank/DDBJ whole genome shotgun (WGS) entry which is preliminary data.</text>
</comment>
<proteinExistence type="predicted"/>